<dbReference type="PROSITE" id="PS50082">
    <property type="entry name" value="WD_REPEATS_2"/>
    <property type="match status" value="2"/>
</dbReference>
<sequence>MNQFTTDDIIKDLECLNKRIHSKECTKKKTVTIESIPFTVGYLKKEEEFAIIQIQSFQLDVIVIEGIIPIKTIELYKFFLHFETYVQYLPFIYKLNFIQKDNIFDLIVEMEFNLIGFNKNALCLKRVIKEFTDKTYILSLSITHDKSKIIPFRDSAILMQAITLEETKDGCLISDYEIIQPIPWLQSNDLNESLERFSYIPIRRIKSCFDYLKYDKTVERINIINAITTERIGLELTLNGKHDSVGEVWYDSNNTRITCVEFVCDQASFIVEGSIQKICEFRLSRKTLIELVFQDRCRVIETADSLTTIFHKSCPKSYQNDGEDISFSSFIYSEKCALVHFKSLSTLSSQEENKGIQKYNFGPSYIYVCGCEGTWNIQFNVKVIAKTSLPRLNDKVALHAMLEFLRNIELSFQNVSPVQNYKQPLTIITSTDPFIPPLLKIQLPLMVKISRYFTKEDITALSRTNKQLKAMMEYCSKLIIQNKQQQLHPFYNTQHSLQNYSQCIYEEWKEATPKHSILTGHTNLIRALDISDDCSLLVSGSSDRKIRLWNLQDESSRTFVGPNSCLVSTKFVMDNFIASGYHCGTIKYINWSDSRESQVFDVNEGKLEGFLPLKDMDFIVWNEKIMGYRYSDMRQTLLFTYSGHQRKVQIVKPFNSLFLSGSADRTIQLWDPSISSPRISKIKGHKSGIVGLEQISPYTFVSAGNDRLVHYWDIRELTHPTHSVKKKICNMTYNNETLICGGESGEVYIFPTDNPAQSTTLNSQNTSGLISIASKKNIICCGFKDGTISMWKY</sequence>
<feature type="repeat" description="WD" evidence="3">
    <location>
        <begin position="641"/>
        <end position="671"/>
    </location>
</feature>
<evidence type="ECO:0000313" key="5">
    <source>
        <dbReference type="Proteomes" id="UP001628156"/>
    </source>
</evidence>
<keyword evidence="1 3" id="KW-0853">WD repeat</keyword>
<dbReference type="EMBL" id="BAAFRS010000304">
    <property type="protein sequence ID" value="GAB1226735.1"/>
    <property type="molecule type" value="Genomic_DNA"/>
</dbReference>
<dbReference type="PROSITE" id="PS50294">
    <property type="entry name" value="WD_REPEATS_REGION"/>
    <property type="match status" value="1"/>
</dbReference>
<organism evidence="4 5">
    <name type="scientific">Entamoeba nuttalli</name>
    <dbReference type="NCBI Taxonomy" id="412467"/>
    <lineage>
        <taxon>Eukaryota</taxon>
        <taxon>Amoebozoa</taxon>
        <taxon>Evosea</taxon>
        <taxon>Archamoebae</taxon>
        <taxon>Mastigamoebida</taxon>
        <taxon>Entamoebidae</taxon>
        <taxon>Entamoeba</taxon>
    </lineage>
</organism>
<reference evidence="4 5" key="1">
    <citation type="journal article" date="2019" name="PLoS Negl. Trop. Dis.">
        <title>Whole genome sequencing of Entamoeba nuttalli reveals mammalian host-related molecular signatures and a novel octapeptide-repeat surface protein.</title>
        <authorList>
            <person name="Tanaka M."/>
            <person name="Makiuchi T."/>
            <person name="Komiyama T."/>
            <person name="Shiina T."/>
            <person name="Osaki K."/>
            <person name="Tachibana H."/>
        </authorList>
    </citation>
    <scope>NUCLEOTIDE SEQUENCE [LARGE SCALE GENOMIC DNA]</scope>
    <source>
        <strain evidence="4 5">P19-061405</strain>
    </source>
</reference>
<dbReference type="InterPro" id="IPR036322">
    <property type="entry name" value="WD40_repeat_dom_sf"/>
</dbReference>
<dbReference type="SUPFAM" id="SSF50978">
    <property type="entry name" value="WD40 repeat-like"/>
    <property type="match status" value="1"/>
</dbReference>
<dbReference type="PANTHER" id="PTHR22847:SF672">
    <property type="entry name" value="OS08G0531200 PROTEIN"/>
    <property type="match status" value="1"/>
</dbReference>
<dbReference type="InterPro" id="IPR019775">
    <property type="entry name" value="WD40_repeat_CS"/>
</dbReference>
<keyword evidence="2" id="KW-0677">Repeat</keyword>
<keyword evidence="5" id="KW-1185">Reference proteome</keyword>
<protein>
    <recommendedName>
        <fullName evidence="6">F-box/WD domain containing protein</fullName>
    </recommendedName>
</protein>
<dbReference type="PANTHER" id="PTHR22847">
    <property type="entry name" value="WD40 REPEAT PROTEIN"/>
    <property type="match status" value="1"/>
</dbReference>
<gene>
    <name evidence="4" type="ORF">ENUP19_0304G0023</name>
</gene>
<dbReference type="Proteomes" id="UP001628156">
    <property type="component" value="Unassembled WGS sequence"/>
</dbReference>
<dbReference type="InterPro" id="IPR015943">
    <property type="entry name" value="WD40/YVTN_repeat-like_dom_sf"/>
</dbReference>
<evidence type="ECO:0008006" key="6">
    <source>
        <dbReference type="Google" id="ProtNLM"/>
    </source>
</evidence>
<accession>A0ABQ0DV63</accession>
<evidence type="ECO:0000256" key="1">
    <source>
        <dbReference type="ARBA" id="ARBA00022574"/>
    </source>
</evidence>
<evidence type="ECO:0000313" key="4">
    <source>
        <dbReference type="EMBL" id="GAB1226735.1"/>
    </source>
</evidence>
<dbReference type="InterPro" id="IPR020472">
    <property type="entry name" value="WD40_PAC1"/>
</dbReference>
<dbReference type="PRINTS" id="PR00320">
    <property type="entry name" value="GPROTEINBRPT"/>
</dbReference>
<dbReference type="Gene3D" id="2.130.10.10">
    <property type="entry name" value="YVTN repeat-like/Quinoprotein amine dehydrogenase"/>
    <property type="match status" value="2"/>
</dbReference>
<comment type="caution">
    <text evidence="4">The sequence shown here is derived from an EMBL/GenBank/DDBJ whole genome shotgun (WGS) entry which is preliminary data.</text>
</comment>
<dbReference type="PROSITE" id="PS00678">
    <property type="entry name" value="WD_REPEATS_1"/>
    <property type="match status" value="1"/>
</dbReference>
<evidence type="ECO:0000256" key="2">
    <source>
        <dbReference type="ARBA" id="ARBA00022737"/>
    </source>
</evidence>
<feature type="repeat" description="WD" evidence="3">
    <location>
        <begin position="518"/>
        <end position="559"/>
    </location>
</feature>
<proteinExistence type="predicted"/>
<name>A0ABQ0DV63_9EUKA</name>
<dbReference type="SMART" id="SM00320">
    <property type="entry name" value="WD40"/>
    <property type="match status" value="5"/>
</dbReference>
<dbReference type="Pfam" id="PF00400">
    <property type="entry name" value="WD40"/>
    <property type="match status" value="2"/>
</dbReference>
<dbReference type="InterPro" id="IPR001680">
    <property type="entry name" value="WD40_rpt"/>
</dbReference>
<evidence type="ECO:0000256" key="3">
    <source>
        <dbReference type="PROSITE-ProRule" id="PRU00221"/>
    </source>
</evidence>